<feature type="signal peptide" evidence="2">
    <location>
        <begin position="1"/>
        <end position="26"/>
    </location>
</feature>
<keyword evidence="2" id="KW-0732">Signal</keyword>
<name>A0A934IEV4_9MICO</name>
<evidence type="ECO:0008006" key="5">
    <source>
        <dbReference type="Google" id="ProtNLM"/>
    </source>
</evidence>
<feature type="chain" id="PRO_5037827480" description="Gram-positive cocci surface proteins LPxTG domain-containing protein" evidence="2">
    <location>
        <begin position="27"/>
        <end position="309"/>
    </location>
</feature>
<evidence type="ECO:0000313" key="4">
    <source>
        <dbReference type="Proteomes" id="UP000602087"/>
    </source>
</evidence>
<dbReference type="AlphaFoldDB" id="A0A934IEV4"/>
<dbReference type="EMBL" id="JAEINH010000009">
    <property type="protein sequence ID" value="MBI9115644.1"/>
    <property type="molecule type" value="Genomic_DNA"/>
</dbReference>
<evidence type="ECO:0000256" key="2">
    <source>
        <dbReference type="SAM" id="SignalP"/>
    </source>
</evidence>
<sequence>MRTRRHARTVCLLVGPVLVVAGAVSAAQASALPGAVTPAAVEPDLMVRSDWSQAPLDAIAPGRPAYWEVDAWVVGVEGAAFSLELRKDGTLMTSPRGVTTTVERCSTEWTGIPDAPLCAGAGAEVVVAEPSDDLADSSPVYLLPDRGEQEPIHLLVTVALDDSPEARADQSLMGLTGALGIGITAEADDILPGGTPPPTETPGPTTPPSPGPTDPDPGDGTGDPGTGDPGTDGPDPDGWGGAGTPGPPEAPSVPDGQGWVPAPRADAPPGRLATTGTDVAGLVRAAALVVLGGGLLLLAGGRRPSGATA</sequence>
<accession>A0A934IEV4</accession>
<dbReference type="Proteomes" id="UP000602087">
    <property type="component" value="Unassembled WGS sequence"/>
</dbReference>
<feature type="compositionally biased region" description="Pro residues" evidence="1">
    <location>
        <begin position="194"/>
        <end position="215"/>
    </location>
</feature>
<protein>
    <recommendedName>
        <fullName evidence="5">Gram-positive cocci surface proteins LPxTG domain-containing protein</fullName>
    </recommendedName>
</protein>
<organism evidence="3 4">
    <name type="scientific">Sanguibacter suaedae</name>
    <dbReference type="NCBI Taxonomy" id="2795737"/>
    <lineage>
        <taxon>Bacteria</taxon>
        <taxon>Bacillati</taxon>
        <taxon>Actinomycetota</taxon>
        <taxon>Actinomycetes</taxon>
        <taxon>Micrococcales</taxon>
        <taxon>Sanguibacteraceae</taxon>
        <taxon>Sanguibacter</taxon>
    </lineage>
</organism>
<feature type="region of interest" description="Disordered" evidence="1">
    <location>
        <begin position="187"/>
        <end position="275"/>
    </location>
</feature>
<dbReference type="RefSeq" id="WP_198734209.1">
    <property type="nucleotide sequence ID" value="NZ_JAEINH010000009.1"/>
</dbReference>
<comment type="caution">
    <text evidence="3">The sequence shown here is derived from an EMBL/GenBank/DDBJ whole genome shotgun (WGS) entry which is preliminary data.</text>
</comment>
<evidence type="ECO:0000313" key="3">
    <source>
        <dbReference type="EMBL" id="MBI9115644.1"/>
    </source>
</evidence>
<keyword evidence="4" id="KW-1185">Reference proteome</keyword>
<evidence type="ECO:0000256" key="1">
    <source>
        <dbReference type="SAM" id="MobiDB-lite"/>
    </source>
</evidence>
<gene>
    <name evidence="3" type="ORF">JAV76_11525</name>
</gene>
<proteinExistence type="predicted"/>
<feature type="compositionally biased region" description="Gly residues" evidence="1">
    <location>
        <begin position="219"/>
        <end position="230"/>
    </location>
</feature>
<reference evidence="3" key="1">
    <citation type="submission" date="2020-12" db="EMBL/GenBank/DDBJ databases">
        <title>Sanguibacter suaedae sp. nov., isolated from Suaeda aralocaspica.</title>
        <authorList>
            <person name="Ma Q."/>
        </authorList>
    </citation>
    <scope>NUCLEOTIDE SEQUENCE</scope>
    <source>
        <strain evidence="3">YZGR15</strain>
    </source>
</reference>